<evidence type="ECO:0000259" key="1">
    <source>
        <dbReference type="PROSITE" id="PS51750"/>
    </source>
</evidence>
<accession>A0A0J8FYU7</accession>
<dbReference type="AlphaFoldDB" id="A0A0J8FYU7"/>
<proteinExistence type="predicted"/>
<sequence length="166" mass="18125">MTASTVSTGTTAMQFEKRNFMGIELDVLTGHPEHDLLFVATQVARAAGLKDPHNQVSLAAAKLGALRVASIGNLPRDGRIVKANSWLFTEASLYQMLLRGHAPASEPFRKWVTEEVLPTIRKTGKYDAEQSTNPIAQGVMDELKTLRGEVGELKSLIEILMARPAV</sequence>
<organism evidence="2 3">
    <name type="scientific">Pseudomonas fildesensis</name>
    <dbReference type="NCBI Taxonomy" id="1674920"/>
    <lineage>
        <taxon>Bacteria</taxon>
        <taxon>Pseudomonadati</taxon>
        <taxon>Pseudomonadota</taxon>
        <taxon>Gammaproteobacteria</taxon>
        <taxon>Pseudomonadales</taxon>
        <taxon>Pseudomonadaceae</taxon>
        <taxon>Pseudomonas</taxon>
    </lineage>
</organism>
<dbReference type="Pfam" id="PF02498">
    <property type="entry name" value="Bro-N"/>
    <property type="match status" value="1"/>
</dbReference>
<dbReference type="InterPro" id="IPR003497">
    <property type="entry name" value="BRO_N_domain"/>
</dbReference>
<dbReference type="RefSeq" id="WP_048729231.1">
    <property type="nucleotide sequence ID" value="NZ_LFMW01000015.1"/>
</dbReference>
<dbReference type="Proteomes" id="UP000037551">
    <property type="component" value="Unassembled WGS sequence"/>
</dbReference>
<dbReference type="STRING" id="1674920.ACR52_21550"/>
<protein>
    <recommendedName>
        <fullName evidence="1">Bro-N domain-containing protein</fullName>
    </recommendedName>
</protein>
<name>A0A0J8FYU7_9PSED</name>
<comment type="caution">
    <text evidence="2">The sequence shown here is derived from an EMBL/GenBank/DDBJ whole genome shotgun (WGS) entry which is preliminary data.</text>
</comment>
<evidence type="ECO:0000313" key="2">
    <source>
        <dbReference type="EMBL" id="KMT53538.1"/>
    </source>
</evidence>
<dbReference type="EMBL" id="LFMW01000015">
    <property type="protein sequence ID" value="KMT53538.1"/>
    <property type="molecule type" value="Genomic_DNA"/>
</dbReference>
<feature type="domain" description="Bro-N" evidence="1">
    <location>
        <begin position="12"/>
        <end position="124"/>
    </location>
</feature>
<feature type="non-terminal residue" evidence="2">
    <location>
        <position position="166"/>
    </location>
</feature>
<evidence type="ECO:0000313" key="3">
    <source>
        <dbReference type="Proteomes" id="UP000037551"/>
    </source>
</evidence>
<keyword evidence="3" id="KW-1185">Reference proteome</keyword>
<reference evidence="2 3" key="1">
    <citation type="submission" date="2015-06" db="EMBL/GenBank/DDBJ databases">
        <title>Draft genome sequence of an Antarctic Pseudomonas sp. strain KG01 with full potential for biotechnological applications.</title>
        <authorList>
            <person name="Pavlov M.S."/>
            <person name="Lira F."/>
            <person name="Martinez J.L."/>
            <person name="Marshall S.H."/>
        </authorList>
    </citation>
    <scope>NUCLEOTIDE SEQUENCE [LARGE SCALE GENOMIC DNA]</scope>
    <source>
        <strain evidence="2 3">KG01</strain>
    </source>
</reference>
<dbReference type="PROSITE" id="PS51750">
    <property type="entry name" value="BRO_N"/>
    <property type="match status" value="1"/>
</dbReference>
<dbReference type="SMART" id="SM01040">
    <property type="entry name" value="Bro-N"/>
    <property type="match status" value="1"/>
</dbReference>
<gene>
    <name evidence="2" type="ORF">ACR52_21550</name>
</gene>